<comment type="caution">
    <text evidence="2">The sequence shown here is derived from an EMBL/GenBank/DDBJ whole genome shotgun (WGS) entry which is preliminary data.</text>
</comment>
<gene>
    <name evidence="2" type="ORF">JI744_12955</name>
</gene>
<proteinExistence type="predicted"/>
<dbReference type="PANTHER" id="PTHR43236:SF1">
    <property type="entry name" value="BLL7220 PROTEIN"/>
    <property type="match status" value="1"/>
</dbReference>
<accession>A0A8J7MSU9</accession>
<evidence type="ECO:0000259" key="1">
    <source>
        <dbReference type="Pfam" id="PF06114"/>
    </source>
</evidence>
<sequence length="291" mass="32224">MALKIERMEIDDAGANPKKLAESIVKQLPPGTQAVPVREIAKAIDIYEIREAVLDGLEGGLIVPENKANGAILVHADRPETRKRYTIAHEIGHYVNPNHRAGSPEGFRCSRKDMAIHSAKAGDRHAKMEAEANLFAAELLMPDSYVKSFMRRRVGANLDHVIAMAEWFEVSKEAAARRYISKLETPAAIVFSCNGHIRYIQPNSTFPRMSLWNGAPVPDGSLSATSRAAIGTVTDTVEIQGHIWLERSAGLSLGEQTVAQQNGYRMTLLTVEQLEADGEEEEENWQAPRFR</sequence>
<dbReference type="Gene3D" id="1.10.10.2910">
    <property type="match status" value="1"/>
</dbReference>
<dbReference type="PANTHER" id="PTHR43236">
    <property type="entry name" value="ANTITOXIN HIGA1"/>
    <property type="match status" value="1"/>
</dbReference>
<keyword evidence="3" id="KW-1185">Reference proteome</keyword>
<reference evidence="2" key="1">
    <citation type="submission" date="2021-01" db="EMBL/GenBank/DDBJ databases">
        <title>Genome seq and assembly of Tabrizicola sp. KVB23.</title>
        <authorList>
            <person name="Chhetri G."/>
        </authorList>
    </citation>
    <scope>NUCLEOTIDE SEQUENCE</scope>
    <source>
        <strain evidence="2">KVB23</strain>
    </source>
</reference>
<dbReference type="Proteomes" id="UP000619033">
    <property type="component" value="Unassembled WGS sequence"/>
</dbReference>
<dbReference type="Pfam" id="PF06114">
    <property type="entry name" value="Peptidase_M78"/>
    <property type="match status" value="1"/>
</dbReference>
<dbReference type="InterPro" id="IPR010359">
    <property type="entry name" value="IrrE_HExxH"/>
</dbReference>
<evidence type="ECO:0000313" key="2">
    <source>
        <dbReference type="EMBL" id="MBL4929017.1"/>
    </source>
</evidence>
<dbReference type="EMBL" id="JAESVP010000006">
    <property type="protein sequence ID" value="MBL4929017.1"/>
    <property type="molecule type" value="Genomic_DNA"/>
</dbReference>
<dbReference type="AlphaFoldDB" id="A0A8J7MSU9"/>
<name>A0A8J7MSU9_9RHOB</name>
<organism evidence="2 3">
    <name type="scientific">Fuscibacter oryzae</name>
    <dbReference type="NCBI Taxonomy" id="2803939"/>
    <lineage>
        <taxon>Bacteria</taxon>
        <taxon>Pseudomonadati</taxon>
        <taxon>Pseudomonadota</taxon>
        <taxon>Alphaproteobacteria</taxon>
        <taxon>Rhodobacterales</taxon>
        <taxon>Paracoccaceae</taxon>
        <taxon>Fuscibacter</taxon>
    </lineage>
</organism>
<evidence type="ECO:0000313" key="3">
    <source>
        <dbReference type="Proteomes" id="UP000619033"/>
    </source>
</evidence>
<dbReference type="InterPro" id="IPR052345">
    <property type="entry name" value="Rad_response_metalloprotease"/>
</dbReference>
<feature type="domain" description="IrrE N-terminal-like" evidence="1">
    <location>
        <begin position="69"/>
        <end position="178"/>
    </location>
</feature>
<protein>
    <submittedName>
        <fullName evidence="2">ImmA/IrrE family metallo-endopeptidase</fullName>
    </submittedName>
</protein>